<sequence>MKIIIAPARTMKIDEDSFPYHDLPEFLPATKQILAWMRSLSYEELHRLWWNCSTRLAEKNYRWLQEMDLERGLTPAIIAFTGLQYQHMAPDVFSEQGLRYVEDHLRILSGFYGLLRPFDGIVPYRLGMGDRARVAGTANLYQFWGRRLADSLYQDDQLVLDLASVEYERAVRPYLTGRQRLVKCVFGEEVAGRVKQTATRAKMARGTMVRYLAENNITDLAGVKEFTVGGYRFRPELSTADCLAFTRN</sequence>
<accession>C8P9F5</accession>
<dbReference type="STRING" id="525309.HMPREF0494_1949"/>
<name>C8P9F5_9LACO</name>
<dbReference type="eggNOG" id="COG3022">
    <property type="taxonomic scope" value="Bacteria"/>
</dbReference>
<dbReference type="RefSeq" id="WP_007123489.1">
    <property type="nucleotide sequence ID" value="NZ_AZDK01000005.1"/>
</dbReference>
<dbReference type="HOGENOM" id="CLU_061989_1_0_9"/>
<comment type="similarity">
    <text evidence="1">Belongs to the UPF0246 family.</text>
</comment>
<dbReference type="Proteomes" id="UP000003675">
    <property type="component" value="Unassembled WGS sequence"/>
</dbReference>
<reference evidence="3 5" key="2">
    <citation type="journal article" date="2015" name="Genome Announc.">
        <title>Expanding the biotechnology potential of lactobacilli through comparative genomics of 213 strains and associated genera.</title>
        <authorList>
            <person name="Sun Z."/>
            <person name="Harris H.M."/>
            <person name="McCann A."/>
            <person name="Guo C."/>
            <person name="Argimon S."/>
            <person name="Zhang W."/>
            <person name="Yang X."/>
            <person name="Jeffery I.B."/>
            <person name="Cooney J.C."/>
            <person name="Kagawa T.F."/>
            <person name="Liu W."/>
            <person name="Song Y."/>
            <person name="Salvetti E."/>
            <person name="Wrobel A."/>
            <person name="Rasinkangas P."/>
            <person name="Parkhill J."/>
            <person name="Rea M.C."/>
            <person name="O'Sullivan O."/>
            <person name="Ritari J."/>
            <person name="Douillard F.P."/>
            <person name="Paul Ross R."/>
            <person name="Yang R."/>
            <person name="Briner A.E."/>
            <person name="Felis G.E."/>
            <person name="de Vos W.M."/>
            <person name="Barrangou R."/>
            <person name="Klaenhammer T.R."/>
            <person name="Caufield P.W."/>
            <person name="Cui Y."/>
            <person name="Zhang H."/>
            <person name="O'Toole P.W."/>
        </authorList>
    </citation>
    <scope>NUCLEOTIDE SEQUENCE [LARGE SCALE GENOMIC DNA]</scope>
    <source>
        <strain evidence="3 5">DSM 16041</strain>
    </source>
</reference>
<proteinExistence type="inferred from homology"/>
<evidence type="ECO:0000313" key="3">
    <source>
        <dbReference type="EMBL" id="KRK60290.1"/>
    </source>
</evidence>
<dbReference type="PANTHER" id="PTHR30283">
    <property type="entry name" value="PEROXIDE STRESS RESPONSE PROTEIN YAAA"/>
    <property type="match status" value="1"/>
</dbReference>
<dbReference type="EMBL" id="ACLL01000057">
    <property type="protein sequence ID" value="EEW52867.1"/>
    <property type="molecule type" value="Genomic_DNA"/>
</dbReference>
<evidence type="ECO:0000256" key="1">
    <source>
        <dbReference type="HAMAP-Rule" id="MF_00652"/>
    </source>
</evidence>
<comment type="caution">
    <text evidence="2">The sequence shown here is derived from an EMBL/GenBank/DDBJ whole genome shotgun (WGS) entry which is preliminary data.</text>
</comment>
<dbReference type="EMBL" id="AZDK01000005">
    <property type="protein sequence ID" value="KRK60290.1"/>
    <property type="molecule type" value="Genomic_DNA"/>
</dbReference>
<dbReference type="PANTHER" id="PTHR30283:SF4">
    <property type="entry name" value="PEROXIDE STRESS RESISTANCE PROTEIN YAAA"/>
    <property type="match status" value="1"/>
</dbReference>
<dbReference type="GO" id="GO:0033194">
    <property type="term" value="P:response to hydroperoxide"/>
    <property type="evidence" value="ECO:0007669"/>
    <property type="project" value="TreeGrafter"/>
</dbReference>
<dbReference type="Pfam" id="PF03883">
    <property type="entry name" value="H2O2_YaaD"/>
    <property type="match status" value="1"/>
</dbReference>
<evidence type="ECO:0000313" key="2">
    <source>
        <dbReference type="EMBL" id="EEW52867.1"/>
    </source>
</evidence>
<dbReference type="HAMAP" id="MF_00652">
    <property type="entry name" value="UPF0246"/>
    <property type="match status" value="1"/>
</dbReference>
<keyword evidence="5" id="KW-1185">Reference proteome</keyword>
<dbReference type="AlphaFoldDB" id="C8P9F5"/>
<evidence type="ECO:0000313" key="4">
    <source>
        <dbReference type="Proteomes" id="UP000003675"/>
    </source>
</evidence>
<gene>
    <name evidence="3" type="ORF">FC31_GL001674</name>
    <name evidence="2" type="ORF">HMPREF0494_1949</name>
</gene>
<dbReference type="InterPro" id="IPR005583">
    <property type="entry name" value="YaaA"/>
</dbReference>
<dbReference type="GO" id="GO:0005829">
    <property type="term" value="C:cytosol"/>
    <property type="evidence" value="ECO:0007669"/>
    <property type="project" value="TreeGrafter"/>
</dbReference>
<dbReference type="NCBIfam" id="NF002543">
    <property type="entry name" value="PRK02101.1-4"/>
    <property type="match status" value="1"/>
</dbReference>
<organism evidence="2 4">
    <name type="scientific">Limosilactobacillus antri DSM 16041</name>
    <dbReference type="NCBI Taxonomy" id="525309"/>
    <lineage>
        <taxon>Bacteria</taxon>
        <taxon>Bacillati</taxon>
        <taxon>Bacillota</taxon>
        <taxon>Bacilli</taxon>
        <taxon>Lactobacillales</taxon>
        <taxon>Lactobacillaceae</taxon>
        <taxon>Limosilactobacillus</taxon>
    </lineage>
</organism>
<dbReference type="Proteomes" id="UP000051883">
    <property type="component" value="Unassembled WGS sequence"/>
</dbReference>
<dbReference type="OrthoDB" id="9777133at2"/>
<reference evidence="2 4" key="1">
    <citation type="submission" date="2009-09" db="EMBL/GenBank/DDBJ databases">
        <authorList>
            <person name="Qin X."/>
            <person name="Bachman B."/>
            <person name="Battles P."/>
            <person name="Bell A."/>
            <person name="Bess C."/>
            <person name="Bickham C."/>
            <person name="Chaboub L."/>
            <person name="Chen D."/>
            <person name="Coyle M."/>
            <person name="Deiros D.R."/>
            <person name="Dinh H."/>
            <person name="Forbes L."/>
            <person name="Fowler G."/>
            <person name="Francisco L."/>
            <person name="Fu Q."/>
            <person name="Gubbala S."/>
            <person name="Hale W."/>
            <person name="Han Y."/>
            <person name="Hemphill L."/>
            <person name="Highlander S.K."/>
            <person name="Hirani K."/>
            <person name="Hogues M."/>
            <person name="Jackson L."/>
            <person name="Jakkamsetti A."/>
            <person name="Javaid M."/>
            <person name="Jiang H."/>
            <person name="Korchina V."/>
            <person name="Kovar C."/>
            <person name="Lara F."/>
            <person name="Lee S."/>
            <person name="Mata R."/>
            <person name="Mathew T."/>
            <person name="Moen C."/>
            <person name="Morales K."/>
            <person name="Munidasa M."/>
            <person name="Nazareth L."/>
            <person name="Ngo R."/>
            <person name="Nguyen L."/>
            <person name="Okwuonu G."/>
            <person name="Ongeri F."/>
            <person name="Patil S."/>
            <person name="Petrosino J."/>
            <person name="Pham C."/>
            <person name="Pham P."/>
            <person name="Pu L.-L."/>
            <person name="Puazo M."/>
            <person name="Raj R."/>
            <person name="Reid J."/>
            <person name="Rouhana J."/>
            <person name="Saada N."/>
            <person name="Shang Y."/>
            <person name="Simmons D."/>
            <person name="Thornton R."/>
            <person name="Warren J."/>
            <person name="Weissenberger G."/>
            <person name="Zhang J."/>
            <person name="Zhang L."/>
            <person name="Zhou C."/>
            <person name="Zhu D."/>
            <person name="Muzny D."/>
            <person name="Worley K."/>
            <person name="Gibbs R."/>
        </authorList>
    </citation>
    <scope>NUCLEOTIDE SEQUENCE [LARGE SCALE GENOMIC DNA]</scope>
    <source>
        <strain evidence="2 4">DSM 16041</strain>
    </source>
</reference>
<dbReference type="PATRIC" id="fig|525309.8.peg.1723"/>
<protein>
    <recommendedName>
        <fullName evidence="1">UPF0246 protein FC31_GL001674</fullName>
    </recommendedName>
</protein>
<evidence type="ECO:0000313" key="5">
    <source>
        <dbReference type="Proteomes" id="UP000051883"/>
    </source>
</evidence>